<dbReference type="Gene3D" id="3.90.400.10">
    <property type="entry name" value="Oligo-1,6-glucosidase, Domain 2"/>
    <property type="match status" value="1"/>
</dbReference>
<evidence type="ECO:0000256" key="1">
    <source>
        <dbReference type="ARBA" id="ARBA00008061"/>
    </source>
</evidence>
<dbReference type="PANTHER" id="PTHR10357:SF179">
    <property type="entry name" value="NEUTRAL AND BASIC AMINO ACID TRANSPORT PROTEIN RBAT"/>
    <property type="match status" value="1"/>
</dbReference>
<dbReference type="InterPro" id="IPR006047">
    <property type="entry name" value="GH13_cat_dom"/>
</dbReference>
<evidence type="ECO:0000256" key="2">
    <source>
        <dbReference type="ARBA" id="ARBA00023180"/>
    </source>
</evidence>
<dbReference type="PANTHER" id="PTHR10357">
    <property type="entry name" value="ALPHA-AMYLASE FAMILY MEMBER"/>
    <property type="match status" value="1"/>
</dbReference>
<gene>
    <name evidence="5" type="ORF">E4M00_08135</name>
</gene>
<dbReference type="Gene3D" id="3.20.20.80">
    <property type="entry name" value="Glycosidases"/>
    <property type="match status" value="2"/>
</dbReference>
<dbReference type="InterPro" id="IPR017853">
    <property type="entry name" value="GH"/>
</dbReference>
<evidence type="ECO:0000313" key="5">
    <source>
        <dbReference type="EMBL" id="TFV98009.1"/>
    </source>
</evidence>
<dbReference type="AlphaFoldDB" id="A0A4Y9QZU8"/>
<dbReference type="EMBL" id="SPQZ01000003">
    <property type="protein sequence ID" value="TFV98009.1"/>
    <property type="molecule type" value="Genomic_DNA"/>
</dbReference>
<organism evidence="5 6">
    <name type="scientific">Orlajensenia leifsoniae</name>
    <dbReference type="NCBI Taxonomy" id="2561933"/>
    <lineage>
        <taxon>Bacteria</taxon>
        <taxon>Bacillati</taxon>
        <taxon>Actinomycetota</taxon>
        <taxon>Actinomycetes</taxon>
        <taxon>Micrococcales</taxon>
        <taxon>Microbacteriaceae</taxon>
        <taxon>Orlajensenia</taxon>
    </lineage>
</organism>
<comment type="caution">
    <text evidence="5">The sequence shown here is derived from an EMBL/GenBank/DDBJ whole genome shotgun (WGS) entry which is preliminary data.</text>
</comment>
<evidence type="ECO:0000256" key="3">
    <source>
        <dbReference type="SAM" id="MobiDB-lite"/>
    </source>
</evidence>
<accession>A0A4Y9QZU8</accession>
<evidence type="ECO:0000259" key="4">
    <source>
        <dbReference type="SMART" id="SM00642"/>
    </source>
</evidence>
<dbReference type="Proteomes" id="UP000298127">
    <property type="component" value="Unassembled WGS sequence"/>
</dbReference>
<dbReference type="FunFam" id="3.90.400.10:FF:000001">
    <property type="entry name" value="Maltase A3, isoform A"/>
    <property type="match status" value="1"/>
</dbReference>
<protein>
    <submittedName>
        <fullName evidence="5">Alpha-amylase</fullName>
    </submittedName>
</protein>
<dbReference type="SUPFAM" id="SSF51445">
    <property type="entry name" value="(Trans)glycosidases"/>
    <property type="match status" value="1"/>
</dbReference>
<keyword evidence="2" id="KW-0325">Glycoprotein</keyword>
<name>A0A4Y9QZU8_9MICO</name>
<proteinExistence type="inferred from homology"/>
<evidence type="ECO:0000313" key="6">
    <source>
        <dbReference type="Proteomes" id="UP000298127"/>
    </source>
</evidence>
<dbReference type="GO" id="GO:0004556">
    <property type="term" value="F:alpha-amylase activity"/>
    <property type="evidence" value="ECO:0007669"/>
    <property type="project" value="TreeGrafter"/>
</dbReference>
<dbReference type="Pfam" id="PF00128">
    <property type="entry name" value="Alpha-amylase"/>
    <property type="match status" value="1"/>
</dbReference>
<keyword evidence="6" id="KW-1185">Reference proteome</keyword>
<reference evidence="5 6" key="1">
    <citation type="journal article" date="2018" name="J. Microbiol.">
        <title>Leifsonia flava sp. nov., a novel actinobacterium isolated from the rhizosphere of Aquilegia viridiflora.</title>
        <authorList>
            <person name="Cai Y."/>
            <person name="Tao W.Z."/>
            <person name="Ma Y.J."/>
            <person name="Cheng J."/>
            <person name="Zhang M.Y."/>
            <person name="Zhang Y.X."/>
        </authorList>
    </citation>
    <scope>NUCLEOTIDE SEQUENCE [LARGE SCALE GENOMIC DNA]</scope>
    <source>
        <strain evidence="5 6">SYP-B2174</strain>
    </source>
</reference>
<feature type="compositionally biased region" description="Low complexity" evidence="3">
    <location>
        <begin position="8"/>
        <end position="23"/>
    </location>
</feature>
<dbReference type="CDD" id="cd11332">
    <property type="entry name" value="AmyAc_OligoGlu_TS"/>
    <property type="match status" value="1"/>
</dbReference>
<feature type="region of interest" description="Disordered" evidence="3">
    <location>
        <begin position="1"/>
        <end position="23"/>
    </location>
</feature>
<dbReference type="InterPro" id="IPR045857">
    <property type="entry name" value="O16G_dom_2"/>
</dbReference>
<comment type="similarity">
    <text evidence="1">Belongs to the glycosyl hydrolase 13 family.</text>
</comment>
<dbReference type="GO" id="GO:0009313">
    <property type="term" value="P:oligosaccharide catabolic process"/>
    <property type="evidence" value="ECO:0007669"/>
    <property type="project" value="TreeGrafter"/>
</dbReference>
<dbReference type="RefSeq" id="WP_135120024.1">
    <property type="nucleotide sequence ID" value="NZ_SPQZ01000003.1"/>
</dbReference>
<feature type="domain" description="Glycosyl hydrolase family 13 catalytic" evidence="4">
    <location>
        <begin position="42"/>
        <end position="462"/>
    </location>
</feature>
<sequence length="609" mass="65244">MSTEKTVAAEASPAAAVGDASEAASASTNPASEWWRTAVIYQIYPRSFADANGDGMGDLAGITHRLPALADLGVDAIWLSPFYTSPQRDAGYDVADYCDIDPLFGTLTDFDVMKDAAHALGIRVIVDLVPNHSSSDHVWFQAALASPAGSVEREHYMFRDGLGENGELPPNNWESVFGGAAWTRVTEPDGTPGQWYLHLFDSSQPDLNWDDPWVREQFRDILRFWLDRGVDGFRVDVAHGMVKKTGLPDYTPAEGTGSMGGGTATLEPAISTELPDLPPYWGQDGVHDIYRDWRELLDTYPGERILAAEAWVDPLSRMADWVRPDEMHQAFNFAYLETPWDAAALRSVIDESLEAFAAVGAPSTWVLSNHDVVRHASRLALTAENLQGHGIGPKTVGLPDPEVGLRRARAATALMLALPGSAYLYQGEELGLPEVIDLPDDAREDPTWFRTNGERYGRDGCRVPIPWETGGPSYGFGPTTASWLPQPAAWAQFARDQQAGVEGSTLELYKRALRLRRTYALASGSLVWGESGAASGAAGAGAGAAAGADAAADADAADADVLVVRNGSVTVVANTGTAPVELPAGEVLLSSAPLTGRTLPADTTVWLAA</sequence>
<dbReference type="SMART" id="SM00642">
    <property type="entry name" value="Aamy"/>
    <property type="match status" value="1"/>
</dbReference>